<keyword evidence="3" id="KW-1185">Reference proteome</keyword>
<evidence type="ECO:0000313" key="2">
    <source>
        <dbReference type="EMBL" id="MED6294898.1"/>
    </source>
</evidence>
<keyword evidence="1" id="KW-0732">Signal</keyword>
<feature type="chain" id="PRO_5046080502" description="Secreted protein" evidence="1">
    <location>
        <begin position="20"/>
        <end position="108"/>
    </location>
</feature>
<comment type="caution">
    <text evidence="2">The sequence shown here is derived from an EMBL/GenBank/DDBJ whole genome shotgun (WGS) entry which is preliminary data.</text>
</comment>
<sequence>MVALAVCLALLNFWPSLKSSSASNRFSSSLALYLAPSILPSPLTMSLSLLKKSFHEHVAATTKCHCGNVGFRVICSVRCTSKSKRVSSSTSLLYLLYGFLQSYHMKAK</sequence>
<dbReference type="Proteomes" id="UP001352852">
    <property type="component" value="Unassembled WGS sequence"/>
</dbReference>
<accession>A0ABU7F858</accession>
<organism evidence="2 3">
    <name type="scientific">Characodon lateralis</name>
    <dbReference type="NCBI Taxonomy" id="208331"/>
    <lineage>
        <taxon>Eukaryota</taxon>
        <taxon>Metazoa</taxon>
        <taxon>Chordata</taxon>
        <taxon>Craniata</taxon>
        <taxon>Vertebrata</taxon>
        <taxon>Euteleostomi</taxon>
        <taxon>Actinopterygii</taxon>
        <taxon>Neopterygii</taxon>
        <taxon>Teleostei</taxon>
        <taxon>Neoteleostei</taxon>
        <taxon>Acanthomorphata</taxon>
        <taxon>Ovalentaria</taxon>
        <taxon>Atherinomorphae</taxon>
        <taxon>Cyprinodontiformes</taxon>
        <taxon>Goodeidae</taxon>
        <taxon>Characodon</taxon>
    </lineage>
</organism>
<protein>
    <recommendedName>
        <fullName evidence="4">Secreted protein</fullName>
    </recommendedName>
</protein>
<proteinExistence type="predicted"/>
<evidence type="ECO:0000256" key="1">
    <source>
        <dbReference type="SAM" id="SignalP"/>
    </source>
</evidence>
<evidence type="ECO:0008006" key="4">
    <source>
        <dbReference type="Google" id="ProtNLM"/>
    </source>
</evidence>
<gene>
    <name evidence="2" type="ORF">CHARACLAT_025787</name>
</gene>
<feature type="signal peptide" evidence="1">
    <location>
        <begin position="1"/>
        <end position="19"/>
    </location>
</feature>
<evidence type="ECO:0000313" key="3">
    <source>
        <dbReference type="Proteomes" id="UP001352852"/>
    </source>
</evidence>
<name>A0ABU7F858_9TELE</name>
<reference evidence="2 3" key="1">
    <citation type="submission" date="2021-06" db="EMBL/GenBank/DDBJ databases">
        <authorList>
            <person name="Palmer J.M."/>
        </authorList>
    </citation>
    <scope>NUCLEOTIDE SEQUENCE [LARGE SCALE GENOMIC DNA]</scope>
    <source>
        <strain evidence="2 3">CL_MEX2019</strain>
        <tissue evidence="2">Muscle</tissue>
    </source>
</reference>
<dbReference type="EMBL" id="JAHUTJ010076799">
    <property type="protein sequence ID" value="MED6294898.1"/>
    <property type="molecule type" value="Genomic_DNA"/>
</dbReference>